<protein>
    <submittedName>
        <fullName evidence="3">Transcriptional regulator</fullName>
    </submittedName>
</protein>
<dbReference type="GO" id="GO:0003677">
    <property type="term" value="F:DNA binding"/>
    <property type="evidence" value="ECO:0007669"/>
    <property type="project" value="InterPro"/>
</dbReference>
<sequence>MATNQYPLRFTAQLRQHLRALRTKRGLTQAQLGAIIGVSQARIAEIEANPGLVRFEQMMQILSTLDTTILLSEDEVAPAGNDRKEAQATPSAKRIRKPAPKAVVGSVSQASAGNTGIENPSRLNAAASGQDQSHTIDEMRRIPETTTSTERLLRDIAALGACRT</sequence>
<dbReference type="InterPro" id="IPR010982">
    <property type="entry name" value="Lambda_DNA-bd_dom_sf"/>
</dbReference>
<dbReference type="Proteomes" id="UP000241421">
    <property type="component" value="Unassembled WGS sequence"/>
</dbReference>
<name>A0A2U2HJ09_9BURK</name>
<dbReference type="CDD" id="cd00093">
    <property type="entry name" value="HTH_XRE"/>
    <property type="match status" value="1"/>
</dbReference>
<dbReference type="SUPFAM" id="SSF47413">
    <property type="entry name" value="lambda repressor-like DNA-binding domains"/>
    <property type="match status" value="1"/>
</dbReference>
<evidence type="ECO:0000256" key="1">
    <source>
        <dbReference type="SAM" id="MobiDB-lite"/>
    </source>
</evidence>
<dbReference type="OrthoDB" id="8757559at2"/>
<dbReference type="PROSITE" id="PS50943">
    <property type="entry name" value="HTH_CROC1"/>
    <property type="match status" value="1"/>
</dbReference>
<reference evidence="3 4" key="1">
    <citation type="submission" date="2018-04" db="EMBL/GenBank/DDBJ databases">
        <title>Massilia violaceinigra sp. nov., a novel purple-pigmented bacterium isolated from Tianshan glacier, Xinjiang, China.</title>
        <authorList>
            <person name="Wang H."/>
        </authorList>
    </citation>
    <scope>NUCLEOTIDE SEQUENCE [LARGE SCALE GENOMIC DNA]</scope>
    <source>
        <strain evidence="3 4">B448-2</strain>
    </source>
</reference>
<dbReference type="SMART" id="SM00530">
    <property type="entry name" value="HTH_XRE"/>
    <property type="match status" value="1"/>
</dbReference>
<dbReference type="AlphaFoldDB" id="A0A2U2HJ09"/>
<dbReference type="Pfam" id="PF01381">
    <property type="entry name" value="HTH_3"/>
    <property type="match status" value="1"/>
</dbReference>
<evidence type="ECO:0000313" key="4">
    <source>
        <dbReference type="Proteomes" id="UP000241421"/>
    </source>
</evidence>
<evidence type="ECO:0000313" key="3">
    <source>
        <dbReference type="EMBL" id="PWF46693.1"/>
    </source>
</evidence>
<feature type="compositionally biased region" description="Basic and acidic residues" evidence="1">
    <location>
        <begin position="134"/>
        <end position="143"/>
    </location>
</feature>
<feature type="compositionally biased region" description="Polar residues" evidence="1">
    <location>
        <begin position="106"/>
        <end position="133"/>
    </location>
</feature>
<dbReference type="InterPro" id="IPR001387">
    <property type="entry name" value="Cro/C1-type_HTH"/>
</dbReference>
<comment type="caution">
    <text evidence="3">The sequence shown here is derived from an EMBL/GenBank/DDBJ whole genome shotgun (WGS) entry which is preliminary data.</text>
</comment>
<organism evidence="3 4">
    <name type="scientific">Massilia glaciei</name>
    <dbReference type="NCBI Taxonomy" id="1524097"/>
    <lineage>
        <taxon>Bacteria</taxon>
        <taxon>Pseudomonadati</taxon>
        <taxon>Pseudomonadota</taxon>
        <taxon>Betaproteobacteria</taxon>
        <taxon>Burkholderiales</taxon>
        <taxon>Oxalobacteraceae</taxon>
        <taxon>Telluria group</taxon>
        <taxon>Massilia</taxon>
    </lineage>
</organism>
<dbReference type="EMBL" id="PXWF02000242">
    <property type="protein sequence ID" value="PWF46693.1"/>
    <property type="molecule type" value="Genomic_DNA"/>
</dbReference>
<proteinExistence type="predicted"/>
<feature type="region of interest" description="Disordered" evidence="1">
    <location>
        <begin position="76"/>
        <end position="147"/>
    </location>
</feature>
<evidence type="ECO:0000259" key="2">
    <source>
        <dbReference type="PROSITE" id="PS50943"/>
    </source>
</evidence>
<dbReference type="Gene3D" id="1.10.260.40">
    <property type="entry name" value="lambda repressor-like DNA-binding domains"/>
    <property type="match status" value="1"/>
</dbReference>
<accession>A0A2U2HJ09</accession>
<feature type="domain" description="HTH cro/C1-type" evidence="2">
    <location>
        <begin position="18"/>
        <end position="76"/>
    </location>
</feature>
<keyword evidence="4" id="KW-1185">Reference proteome</keyword>
<gene>
    <name evidence="3" type="ORF">C7C56_015750</name>
</gene>